<proteinExistence type="predicted"/>
<gene>
    <name evidence="2" type="ORF">G3574_10305</name>
</gene>
<feature type="chain" id="PRO_5025519785" evidence="1">
    <location>
        <begin position="29"/>
        <end position="255"/>
    </location>
</feature>
<organism evidence="2 3">
    <name type="scientific">Noviherbaspirillum galbum</name>
    <dbReference type="NCBI Taxonomy" id="2709383"/>
    <lineage>
        <taxon>Bacteria</taxon>
        <taxon>Pseudomonadati</taxon>
        <taxon>Pseudomonadota</taxon>
        <taxon>Betaproteobacteria</taxon>
        <taxon>Burkholderiales</taxon>
        <taxon>Oxalobacteraceae</taxon>
        <taxon>Noviherbaspirillum</taxon>
    </lineage>
</organism>
<keyword evidence="3" id="KW-1185">Reference proteome</keyword>
<dbReference type="InterPro" id="IPR025737">
    <property type="entry name" value="FApF"/>
</dbReference>
<dbReference type="Pfam" id="PF13557">
    <property type="entry name" value="Phenol_MetA_deg"/>
    <property type="match status" value="1"/>
</dbReference>
<dbReference type="AlphaFoldDB" id="A0A6B3SSP9"/>
<evidence type="ECO:0000256" key="1">
    <source>
        <dbReference type="SAM" id="SignalP"/>
    </source>
</evidence>
<protein>
    <submittedName>
        <fullName evidence="2">Transporter</fullName>
    </submittedName>
</protein>
<evidence type="ECO:0000313" key="3">
    <source>
        <dbReference type="Proteomes" id="UP000482155"/>
    </source>
</evidence>
<comment type="caution">
    <text evidence="2">The sequence shown here is derived from an EMBL/GenBank/DDBJ whole genome shotgun (WGS) entry which is preliminary data.</text>
</comment>
<dbReference type="RefSeq" id="WP_163962720.1">
    <property type="nucleotide sequence ID" value="NZ_JAAIVB010000036.1"/>
</dbReference>
<dbReference type="EMBL" id="JAAIVB010000036">
    <property type="protein sequence ID" value="NEX61472.1"/>
    <property type="molecule type" value="Genomic_DNA"/>
</dbReference>
<feature type="signal peptide" evidence="1">
    <location>
        <begin position="1"/>
        <end position="28"/>
    </location>
</feature>
<reference evidence="2 3" key="1">
    <citation type="submission" date="2020-02" db="EMBL/GenBank/DDBJ databases">
        <authorList>
            <person name="Kim M.K."/>
        </authorList>
    </citation>
    <scope>NUCLEOTIDE SEQUENCE [LARGE SCALE GENOMIC DNA]</scope>
    <source>
        <strain evidence="2 3">17J57-3</strain>
    </source>
</reference>
<dbReference type="Proteomes" id="UP000482155">
    <property type="component" value="Unassembled WGS sequence"/>
</dbReference>
<keyword evidence="1" id="KW-0732">Signal</keyword>
<sequence length="255" mass="27293">MTGLRLPPALLPAWLSALLLVASLGAQAAHPLATEDPDTQGKGGQQIELASDWVRDESTRRHFGSIEYTLGLRDDLDGIVLLPVTASVPRGVGDVALGLKWRLAEHQGWSVALKPELILPTGNENHGNGTGRASAALTGVLSHHVPGWTMHANFGASYNRYKLAEDAAANHSLIWRASAALLHAVNDGLKVAGEFGLERAADKSQDKAPGFFLLGLIYSLRENLDLDAGMRVNVRCSQCNGMTSRQFGVGLTSRF</sequence>
<accession>A0A6B3SSP9</accession>
<name>A0A6B3SSP9_9BURK</name>
<evidence type="ECO:0000313" key="2">
    <source>
        <dbReference type="EMBL" id="NEX61472.1"/>
    </source>
</evidence>